<proteinExistence type="inferred from homology"/>
<dbReference type="STRING" id="318161.Sden_1390"/>
<dbReference type="RefSeq" id="WP_011495834.1">
    <property type="nucleotide sequence ID" value="NC_007954.1"/>
</dbReference>
<comment type="similarity">
    <text evidence="1">Belongs to the 4-hydroxybenzoyl-CoA thioesterase family.</text>
</comment>
<dbReference type="OrthoDB" id="9808429at2"/>
<dbReference type="Pfam" id="PF13279">
    <property type="entry name" value="4HBT_2"/>
    <property type="match status" value="1"/>
</dbReference>
<dbReference type="PANTHER" id="PTHR31793:SF37">
    <property type="entry name" value="ACYL-COA THIOESTER HYDROLASE YBGC"/>
    <property type="match status" value="1"/>
</dbReference>
<organism evidence="3 4">
    <name type="scientific">Shewanella denitrificans (strain OS217 / ATCC BAA-1090 / DSM 15013)</name>
    <dbReference type="NCBI Taxonomy" id="318161"/>
    <lineage>
        <taxon>Bacteria</taxon>
        <taxon>Pseudomonadati</taxon>
        <taxon>Pseudomonadota</taxon>
        <taxon>Gammaproteobacteria</taxon>
        <taxon>Alteromonadales</taxon>
        <taxon>Shewanellaceae</taxon>
        <taxon>Shewanella</taxon>
    </lineage>
</organism>
<evidence type="ECO:0000256" key="2">
    <source>
        <dbReference type="ARBA" id="ARBA00022801"/>
    </source>
</evidence>
<dbReference type="InterPro" id="IPR029069">
    <property type="entry name" value="HotDog_dom_sf"/>
</dbReference>
<gene>
    <name evidence="3" type="ordered locus">Sden_1390</name>
</gene>
<reference evidence="3 4" key="1">
    <citation type="submission" date="2006-03" db="EMBL/GenBank/DDBJ databases">
        <title>Complete sequence of Shewanella denitrificans OS217.</title>
        <authorList>
            <consortium name="US DOE Joint Genome Institute"/>
            <person name="Copeland A."/>
            <person name="Lucas S."/>
            <person name="Lapidus A."/>
            <person name="Barry K."/>
            <person name="Detter J.C."/>
            <person name="Glavina del Rio T."/>
            <person name="Hammon N."/>
            <person name="Israni S."/>
            <person name="Dalin E."/>
            <person name="Tice H."/>
            <person name="Pitluck S."/>
            <person name="Brettin T."/>
            <person name="Bruce D."/>
            <person name="Han C."/>
            <person name="Tapia R."/>
            <person name="Gilna P."/>
            <person name="Kiss H."/>
            <person name="Schmutz J."/>
            <person name="Larimer F."/>
            <person name="Land M."/>
            <person name="Hauser L."/>
            <person name="Kyrpides N."/>
            <person name="Lykidis A."/>
            <person name="Richardson P."/>
        </authorList>
    </citation>
    <scope>NUCLEOTIDE SEQUENCE [LARGE SCALE GENOMIC DNA]</scope>
    <source>
        <strain evidence="4">OS217 / ATCC BAA-1090 / DSM 15013</strain>
    </source>
</reference>
<evidence type="ECO:0000313" key="4">
    <source>
        <dbReference type="Proteomes" id="UP000001982"/>
    </source>
</evidence>
<dbReference type="NCBIfam" id="TIGR02799">
    <property type="entry name" value="thio_ybgC"/>
    <property type="match status" value="1"/>
</dbReference>
<dbReference type="InterPro" id="IPR014166">
    <property type="entry name" value="Tol-Pal_acyl-CoA_thioesterase"/>
</dbReference>
<accession>Q12PF0</accession>
<dbReference type="HOGENOM" id="CLU_101141_7_1_6"/>
<dbReference type="Gene3D" id="3.10.129.10">
    <property type="entry name" value="Hotdog Thioesterase"/>
    <property type="match status" value="1"/>
</dbReference>
<dbReference type="PANTHER" id="PTHR31793">
    <property type="entry name" value="4-HYDROXYBENZOYL-COA THIOESTERASE FAMILY MEMBER"/>
    <property type="match status" value="1"/>
</dbReference>
<dbReference type="InterPro" id="IPR050563">
    <property type="entry name" value="4-hydroxybenzoyl-CoA_TE"/>
</dbReference>
<sequence length="132" mass="15276">MFKWPISVYYEDTDAGGVVYHSNYLNFFERARTEWLKAMGISQTALLKQDIAFVVKRAEVDFRRAAKFEQNFMVESTVIELKKASLVFHQSLLDDQGNCYCEGKIKVACVSLLQMRPIAIPENIVQEFNRAR</sequence>
<dbReference type="AlphaFoldDB" id="Q12PF0"/>
<dbReference type="PIRSF" id="PIRSF003230">
    <property type="entry name" value="YbgC"/>
    <property type="match status" value="1"/>
</dbReference>
<dbReference type="eggNOG" id="COG0824">
    <property type="taxonomic scope" value="Bacteria"/>
</dbReference>
<keyword evidence="4" id="KW-1185">Reference proteome</keyword>
<evidence type="ECO:0000313" key="3">
    <source>
        <dbReference type="EMBL" id="ABE54676.1"/>
    </source>
</evidence>
<name>Q12PF0_SHEDO</name>
<dbReference type="CDD" id="cd00586">
    <property type="entry name" value="4HBT"/>
    <property type="match status" value="1"/>
</dbReference>
<dbReference type="GO" id="GO:0047617">
    <property type="term" value="F:fatty acyl-CoA hydrolase activity"/>
    <property type="evidence" value="ECO:0007669"/>
    <property type="project" value="TreeGrafter"/>
</dbReference>
<evidence type="ECO:0000256" key="1">
    <source>
        <dbReference type="ARBA" id="ARBA00005953"/>
    </source>
</evidence>
<dbReference type="Proteomes" id="UP000001982">
    <property type="component" value="Chromosome"/>
</dbReference>
<dbReference type="KEGG" id="sdn:Sden_1390"/>
<dbReference type="NCBIfam" id="TIGR00051">
    <property type="entry name" value="YbgC/FadM family acyl-CoA thioesterase"/>
    <property type="match status" value="1"/>
</dbReference>
<dbReference type="SUPFAM" id="SSF54637">
    <property type="entry name" value="Thioesterase/thiol ester dehydrase-isomerase"/>
    <property type="match status" value="1"/>
</dbReference>
<dbReference type="InterPro" id="IPR006684">
    <property type="entry name" value="YbgC/YbaW"/>
</dbReference>
<keyword evidence="2" id="KW-0378">Hydrolase</keyword>
<dbReference type="FunFam" id="3.10.129.10:FF:000004">
    <property type="entry name" value="Tol-pal system-associated acyl-CoA thioesterase"/>
    <property type="match status" value="1"/>
</dbReference>
<protein>
    <submittedName>
        <fullName evidence="3">4-hydroxybenzoyl-CoA thioesterase</fullName>
    </submittedName>
</protein>
<dbReference type="EMBL" id="CP000302">
    <property type="protein sequence ID" value="ABE54676.1"/>
    <property type="molecule type" value="Genomic_DNA"/>
</dbReference>